<proteinExistence type="predicted"/>
<evidence type="ECO:0000313" key="1">
    <source>
        <dbReference type="EMBL" id="QDT97527.1"/>
    </source>
</evidence>
<dbReference type="EMBL" id="CP037920">
    <property type="protein sequence ID" value="QDT97527.1"/>
    <property type="molecule type" value="Genomic_DNA"/>
</dbReference>
<accession>A0A517VWZ2</accession>
<protein>
    <submittedName>
        <fullName evidence="1">Uncharacterized protein</fullName>
    </submittedName>
</protein>
<dbReference type="AlphaFoldDB" id="A0A517VWZ2"/>
<name>A0A517VWZ2_9PLAN</name>
<organism evidence="1 2">
    <name type="scientific">Gimesia aquarii</name>
    <dbReference type="NCBI Taxonomy" id="2527964"/>
    <lineage>
        <taxon>Bacteria</taxon>
        <taxon>Pseudomonadati</taxon>
        <taxon>Planctomycetota</taxon>
        <taxon>Planctomycetia</taxon>
        <taxon>Planctomycetales</taxon>
        <taxon>Planctomycetaceae</taxon>
        <taxon>Gimesia</taxon>
    </lineage>
</organism>
<gene>
    <name evidence="1" type="ORF">V144x_30020</name>
</gene>
<sequence length="117" mass="13804">MQQTPYFDINVNEYDATLDVVCPGAHFTQCQFSHYNYLCDDFNSTINNAYSTFFNNFTELFILYIVPLDSVFILWSPRSNWFGLSINNTWPNLILKVFYFHHTMTLRLYKECLLVGG</sequence>
<dbReference type="Proteomes" id="UP000318704">
    <property type="component" value="Chromosome"/>
</dbReference>
<evidence type="ECO:0000313" key="2">
    <source>
        <dbReference type="Proteomes" id="UP000318704"/>
    </source>
</evidence>
<dbReference type="KEGG" id="gaw:V144x_30020"/>
<reference evidence="1 2" key="1">
    <citation type="submission" date="2019-03" db="EMBL/GenBank/DDBJ databases">
        <title>Deep-cultivation of Planctomycetes and their phenomic and genomic characterization uncovers novel biology.</title>
        <authorList>
            <person name="Wiegand S."/>
            <person name="Jogler M."/>
            <person name="Boedeker C."/>
            <person name="Pinto D."/>
            <person name="Vollmers J."/>
            <person name="Rivas-Marin E."/>
            <person name="Kohn T."/>
            <person name="Peeters S.H."/>
            <person name="Heuer A."/>
            <person name="Rast P."/>
            <person name="Oberbeckmann S."/>
            <person name="Bunk B."/>
            <person name="Jeske O."/>
            <person name="Meyerdierks A."/>
            <person name="Storesund J.E."/>
            <person name="Kallscheuer N."/>
            <person name="Luecker S."/>
            <person name="Lage O.M."/>
            <person name="Pohl T."/>
            <person name="Merkel B.J."/>
            <person name="Hornburger P."/>
            <person name="Mueller R.-W."/>
            <person name="Bruemmer F."/>
            <person name="Labrenz M."/>
            <person name="Spormann A.M."/>
            <person name="Op den Camp H."/>
            <person name="Overmann J."/>
            <person name="Amann R."/>
            <person name="Jetten M.S.M."/>
            <person name="Mascher T."/>
            <person name="Medema M.H."/>
            <person name="Devos D.P."/>
            <person name="Kaster A.-K."/>
            <person name="Ovreas L."/>
            <person name="Rohde M."/>
            <person name="Galperin M.Y."/>
            <person name="Jogler C."/>
        </authorList>
    </citation>
    <scope>NUCLEOTIDE SEQUENCE [LARGE SCALE GENOMIC DNA]</scope>
    <source>
        <strain evidence="1 2">V144</strain>
    </source>
</reference>